<protein>
    <submittedName>
        <fullName evidence="1">Uncharacterized protein</fullName>
    </submittedName>
</protein>
<proteinExistence type="predicted"/>
<evidence type="ECO:0000313" key="2">
    <source>
        <dbReference type="Proteomes" id="UP000774326"/>
    </source>
</evidence>
<reference evidence="1" key="2">
    <citation type="submission" date="2021-01" db="EMBL/GenBank/DDBJ databases">
        <authorList>
            <person name="Schikora-Tamarit M.A."/>
        </authorList>
    </citation>
    <scope>NUCLEOTIDE SEQUENCE</scope>
    <source>
        <strain evidence="1">CBS2887</strain>
    </source>
</reference>
<accession>A0A9P8Q801</accession>
<sequence length="125" mass="14174">MQNQAAIDNHLMNPSQSVLSCQVVESGVSITDERQILFAATRSSIRITLSFSFSLNKSWVLRDIFKFISWEESRICDTLQLWNERSINLTDSIPINTSKERMVFDFLSTSMSTKSMLGTAQQSAD</sequence>
<organism evidence="1 2">
    <name type="scientific">Wickerhamomyces pijperi</name>
    <name type="common">Yeast</name>
    <name type="synonym">Pichia pijperi</name>
    <dbReference type="NCBI Taxonomy" id="599730"/>
    <lineage>
        <taxon>Eukaryota</taxon>
        <taxon>Fungi</taxon>
        <taxon>Dikarya</taxon>
        <taxon>Ascomycota</taxon>
        <taxon>Saccharomycotina</taxon>
        <taxon>Saccharomycetes</taxon>
        <taxon>Phaffomycetales</taxon>
        <taxon>Wickerhamomycetaceae</taxon>
        <taxon>Wickerhamomyces</taxon>
    </lineage>
</organism>
<evidence type="ECO:0000313" key="1">
    <source>
        <dbReference type="EMBL" id="KAH3685672.1"/>
    </source>
</evidence>
<dbReference type="EMBL" id="JAEUBG010001843">
    <property type="protein sequence ID" value="KAH3685672.1"/>
    <property type="molecule type" value="Genomic_DNA"/>
</dbReference>
<keyword evidence="2" id="KW-1185">Reference proteome</keyword>
<name>A0A9P8Q801_WICPI</name>
<dbReference type="AlphaFoldDB" id="A0A9P8Q801"/>
<comment type="caution">
    <text evidence="1">The sequence shown here is derived from an EMBL/GenBank/DDBJ whole genome shotgun (WGS) entry which is preliminary data.</text>
</comment>
<gene>
    <name evidence="1" type="ORF">WICPIJ_003356</name>
</gene>
<reference evidence="1" key="1">
    <citation type="journal article" date="2021" name="Open Biol.">
        <title>Shared evolutionary footprints suggest mitochondrial oxidative damage underlies multiple complex I losses in fungi.</title>
        <authorList>
            <person name="Schikora-Tamarit M.A."/>
            <person name="Marcet-Houben M."/>
            <person name="Nosek J."/>
            <person name="Gabaldon T."/>
        </authorList>
    </citation>
    <scope>NUCLEOTIDE SEQUENCE</scope>
    <source>
        <strain evidence="1">CBS2887</strain>
    </source>
</reference>
<dbReference type="Proteomes" id="UP000774326">
    <property type="component" value="Unassembled WGS sequence"/>
</dbReference>